<dbReference type="PANTHER" id="PTHR45883:SF7">
    <property type="entry name" value="TPR REPEAT-CONTAINING THIOREDOXIN TDX"/>
    <property type="match status" value="1"/>
</dbReference>
<dbReference type="PROSITE" id="PS51352">
    <property type="entry name" value="THIOREDOXIN_2"/>
    <property type="match status" value="1"/>
</dbReference>
<dbReference type="SMART" id="SM00028">
    <property type="entry name" value="TPR"/>
    <property type="match status" value="3"/>
</dbReference>
<dbReference type="PANTHER" id="PTHR45883">
    <property type="entry name" value="HSC70-INTERACTING PROTEIN"/>
    <property type="match status" value="1"/>
</dbReference>
<dbReference type="CDD" id="cd02947">
    <property type="entry name" value="TRX_family"/>
    <property type="match status" value="1"/>
</dbReference>
<evidence type="ECO:0000256" key="1">
    <source>
        <dbReference type="ARBA" id="ARBA00022737"/>
    </source>
</evidence>
<name>A0AAV6XDV0_9LAMI</name>
<gene>
    <name evidence="4" type="ORF">BUALT_Bualt07G0010100</name>
</gene>
<reference evidence="4" key="1">
    <citation type="submission" date="2019-10" db="EMBL/GenBank/DDBJ databases">
        <authorList>
            <person name="Zhang R."/>
            <person name="Pan Y."/>
            <person name="Wang J."/>
            <person name="Ma R."/>
            <person name="Yu S."/>
        </authorList>
    </citation>
    <scope>NUCLEOTIDE SEQUENCE</scope>
    <source>
        <strain evidence="4">LA-IB0</strain>
        <tissue evidence="4">Leaf</tissue>
    </source>
</reference>
<comment type="caution">
    <text evidence="4">The sequence shown here is derived from an EMBL/GenBank/DDBJ whole genome shotgun (WGS) entry which is preliminary data.</text>
</comment>
<feature type="domain" description="Thioredoxin" evidence="3">
    <location>
        <begin position="203"/>
        <end position="329"/>
    </location>
</feature>
<proteinExistence type="predicted"/>
<dbReference type="FunFam" id="1.25.40.10:FF:000112">
    <property type="entry name" value="FAM10 family protein"/>
    <property type="match status" value="1"/>
</dbReference>
<dbReference type="SUPFAM" id="SSF48452">
    <property type="entry name" value="TPR-like"/>
    <property type="match status" value="1"/>
</dbReference>
<keyword evidence="2" id="KW-0802">TPR repeat</keyword>
<protein>
    <recommendedName>
        <fullName evidence="3">Thioredoxin domain-containing protein</fullName>
    </recommendedName>
</protein>
<accession>A0AAV6XDV0</accession>
<dbReference type="InterPro" id="IPR017937">
    <property type="entry name" value="Thioredoxin_CS"/>
</dbReference>
<evidence type="ECO:0000256" key="2">
    <source>
        <dbReference type="ARBA" id="ARBA00022803"/>
    </source>
</evidence>
<dbReference type="AlphaFoldDB" id="A0AAV6XDV0"/>
<evidence type="ECO:0000313" key="5">
    <source>
        <dbReference type="Proteomes" id="UP000826271"/>
    </source>
</evidence>
<organism evidence="4 5">
    <name type="scientific">Buddleja alternifolia</name>
    <dbReference type="NCBI Taxonomy" id="168488"/>
    <lineage>
        <taxon>Eukaryota</taxon>
        <taxon>Viridiplantae</taxon>
        <taxon>Streptophyta</taxon>
        <taxon>Embryophyta</taxon>
        <taxon>Tracheophyta</taxon>
        <taxon>Spermatophyta</taxon>
        <taxon>Magnoliopsida</taxon>
        <taxon>eudicotyledons</taxon>
        <taxon>Gunneridae</taxon>
        <taxon>Pentapetalae</taxon>
        <taxon>asterids</taxon>
        <taxon>lamiids</taxon>
        <taxon>Lamiales</taxon>
        <taxon>Scrophulariaceae</taxon>
        <taxon>Buddlejeae</taxon>
        <taxon>Buddleja</taxon>
    </lineage>
</organism>
<keyword evidence="1" id="KW-0677">Repeat</keyword>
<dbReference type="GO" id="GO:0030544">
    <property type="term" value="F:Hsp70 protein binding"/>
    <property type="evidence" value="ECO:0007669"/>
    <property type="project" value="TreeGrafter"/>
</dbReference>
<dbReference type="Gene3D" id="3.40.30.10">
    <property type="entry name" value="Glutaredoxin"/>
    <property type="match status" value="1"/>
</dbReference>
<evidence type="ECO:0000259" key="3">
    <source>
        <dbReference type="PROSITE" id="PS51352"/>
    </source>
</evidence>
<dbReference type="GO" id="GO:0006950">
    <property type="term" value="P:response to stress"/>
    <property type="evidence" value="ECO:0007669"/>
    <property type="project" value="UniProtKB-ARBA"/>
</dbReference>
<dbReference type="InterPro" id="IPR019734">
    <property type="entry name" value="TPR_rpt"/>
</dbReference>
<evidence type="ECO:0000313" key="4">
    <source>
        <dbReference type="EMBL" id="KAG8378676.1"/>
    </source>
</evidence>
<keyword evidence="5" id="KW-1185">Reference proteome</keyword>
<dbReference type="SUPFAM" id="SSF52833">
    <property type="entry name" value="Thioredoxin-like"/>
    <property type="match status" value="1"/>
</dbReference>
<sequence length="329" mass="36963">MTASTKSVHLTRFDSKKAAMSIWDEDIVESEVEFDNSDVVEPDYDLPEKTGDTSVEVTEENREAAEVSKSKAMDAIFEGNLNEAIDHLTEAITLNPKSAMLHASRASVFVKLKKPNAAILDADGALQINPDLAKGHKARGMARALFGLWEEAARDLKTASKLDFDEETAMMLKKVDPNVKKIEEHRLKYERLRGERKVELERLRCEAESREVEYVSIFKNGQVIRIHSASELRFKLNAASTLFRLAIVYFTAAWCGPCRYTSPIYASLAGKYPKVVFLKVDIDEAMDVAAKWNVPSIPSFFFSKNDRVVDKVVEIDMNSLEKKIAQHAG</sequence>
<dbReference type="PROSITE" id="PS00194">
    <property type="entry name" value="THIOREDOXIN_1"/>
    <property type="match status" value="1"/>
</dbReference>
<dbReference type="EMBL" id="WHWC01000007">
    <property type="protein sequence ID" value="KAG8378676.1"/>
    <property type="molecule type" value="Genomic_DNA"/>
</dbReference>
<dbReference type="Pfam" id="PF00085">
    <property type="entry name" value="Thioredoxin"/>
    <property type="match status" value="1"/>
</dbReference>
<dbReference type="Proteomes" id="UP000826271">
    <property type="component" value="Unassembled WGS sequence"/>
</dbReference>
<dbReference type="Gene3D" id="1.25.40.10">
    <property type="entry name" value="Tetratricopeptide repeat domain"/>
    <property type="match status" value="1"/>
</dbReference>
<dbReference type="InterPro" id="IPR036249">
    <property type="entry name" value="Thioredoxin-like_sf"/>
</dbReference>
<dbReference type="GO" id="GO:0000118">
    <property type="term" value="C:histone deacetylase complex"/>
    <property type="evidence" value="ECO:0007669"/>
    <property type="project" value="TreeGrafter"/>
</dbReference>
<dbReference type="InterPro" id="IPR013766">
    <property type="entry name" value="Thioredoxin_domain"/>
</dbReference>
<dbReference type="InterPro" id="IPR011990">
    <property type="entry name" value="TPR-like_helical_dom_sf"/>
</dbReference>